<dbReference type="SUPFAM" id="SSF52540">
    <property type="entry name" value="P-loop containing nucleoside triphosphate hydrolases"/>
    <property type="match status" value="1"/>
</dbReference>
<evidence type="ECO:0000256" key="1">
    <source>
        <dbReference type="ARBA" id="ARBA00009988"/>
    </source>
</evidence>
<dbReference type="EMBL" id="KB008073">
    <property type="protein sequence ID" value="ELR13907.1"/>
    <property type="molecule type" value="Genomic_DNA"/>
</dbReference>
<dbReference type="GO" id="GO:0005794">
    <property type="term" value="C:Golgi apparatus"/>
    <property type="evidence" value="ECO:0007669"/>
    <property type="project" value="TreeGrafter"/>
</dbReference>
<name>L8GLJ3_ACACF</name>
<evidence type="ECO:0000256" key="3">
    <source>
        <dbReference type="ARBA" id="ARBA00022679"/>
    </source>
</evidence>
<dbReference type="KEGG" id="acan:ACA1_364330"/>
<dbReference type="OrthoDB" id="6020239at2759"/>
<proteinExistence type="inferred from homology"/>
<reference evidence="5 6" key="1">
    <citation type="journal article" date="2013" name="Genome Biol.">
        <title>Genome of Acanthamoeba castellanii highlights extensive lateral gene transfer and early evolution of tyrosine kinase signaling.</title>
        <authorList>
            <person name="Clarke M."/>
            <person name="Lohan A.J."/>
            <person name="Liu B."/>
            <person name="Lagkouvardos I."/>
            <person name="Roy S."/>
            <person name="Zafar N."/>
            <person name="Bertelli C."/>
            <person name="Schilde C."/>
            <person name="Kianianmomeni A."/>
            <person name="Burglin T.R."/>
            <person name="Frech C."/>
            <person name="Turcotte B."/>
            <person name="Kopec K.O."/>
            <person name="Synnott J.M."/>
            <person name="Choo C."/>
            <person name="Paponov I."/>
            <person name="Finkler A."/>
            <person name="Soon Heng Tan C."/>
            <person name="Hutchins A.P."/>
            <person name="Weinmeier T."/>
            <person name="Rattei T."/>
            <person name="Chu J.S."/>
            <person name="Gimenez G."/>
            <person name="Irimia M."/>
            <person name="Rigden D.J."/>
            <person name="Fitzpatrick D.A."/>
            <person name="Lorenzo-Morales J."/>
            <person name="Bateman A."/>
            <person name="Chiu C.H."/>
            <person name="Tang P."/>
            <person name="Hegemann P."/>
            <person name="Fromm H."/>
            <person name="Raoult D."/>
            <person name="Greub G."/>
            <person name="Miranda-Saavedra D."/>
            <person name="Chen N."/>
            <person name="Nash P."/>
            <person name="Ginger M.L."/>
            <person name="Horn M."/>
            <person name="Schaap P."/>
            <person name="Caler L."/>
            <person name="Loftus B."/>
        </authorList>
    </citation>
    <scope>NUCLEOTIDE SEQUENCE [LARGE SCALE GENOMIC DNA]</scope>
    <source>
        <strain evidence="5 6">Neff</strain>
    </source>
</reference>
<dbReference type="Gene3D" id="3.40.50.300">
    <property type="entry name" value="P-loop containing nucleotide triphosphate hydrolases"/>
    <property type="match status" value="1"/>
</dbReference>
<evidence type="ECO:0000256" key="4">
    <source>
        <dbReference type="ARBA" id="ARBA00048460"/>
    </source>
</evidence>
<keyword evidence="6" id="KW-1185">Reference proteome</keyword>
<dbReference type="PANTHER" id="PTHR12788">
    <property type="entry name" value="PROTEIN-TYROSINE SULFOTRANSFERASE 2"/>
    <property type="match status" value="1"/>
</dbReference>
<protein>
    <recommendedName>
        <fullName evidence="2">protein-tyrosine sulfotransferase</fullName>
        <ecNumber evidence="2">2.8.2.20</ecNumber>
    </recommendedName>
</protein>
<dbReference type="InterPro" id="IPR027417">
    <property type="entry name" value="P-loop_NTPase"/>
</dbReference>
<dbReference type="EC" id="2.8.2.20" evidence="2"/>
<dbReference type="Proteomes" id="UP000011083">
    <property type="component" value="Unassembled WGS sequence"/>
</dbReference>
<evidence type="ECO:0000313" key="5">
    <source>
        <dbReference type="EMBL" id="ELR13907.1"/>
    </source>
</evidence>
<evidence type="ECO:0000256" key="2">
    <source>
        <dbReference type="ARBA" id="ARBA00013262"/>
    </source>
</evidence>
<gene>
    <name evidence="5" type="ORF">ACA1_364330</name>
</gene>
<evidence type="ECO:0000313" key="6">
    <source>
        <dbReference type="Proteomes" id="UP000011083"/>
    </source>
</evidence>
<organism evidence="5 6">
    <name type="scientific">Acanthamoeba castellanii (strain ATCC 30010 / Neff)</name>
    <dbReference type="NCBI Taxonomy" id="1257118"/>
    <lineage>
        <taxon>Eukaryota</taxon>
        <taxon>Amoebozoa</taxon>
        <taxon>Discosea</taxon>
        <taxon>Longamoebia</taxon>
        <taxon>Centramoebida</taxon>
        <taxon>Acanthamoebidae</taxon>
        <taxon>Acanthamoeba</taxon>
    </lineage>
</organism>
<dbReference type="GeneID" id="14914444"/>
<comment type="similarity">
    <text evidence="1">Belongs to the protein sulfotransferase family.</text>
</comment>
<keyword evidence="3" id="KW-0808">Transferase</keyword>
<comment type="catalytic activity">
    <reaction evidence="4">
        <text>L-tyrosyl-[protein] + 3'-phosphoadenylyl sulfate = O-sulfo-L-tyrosine-[protein] + adenosine 3',5'-bisphosphate + H(+)</text>
        <dbReference type="Rhea" id="RHEA:16801"/>
        <dbReference type="Rhea" id="RHEA-COMP:10136"/>
        <dbReference type="Rhea" id="RHEA-COMP:11688"/>
        <dbReference type="ChEBI" id="CHEBI:15378"/>
        <dbReference type="ChEBI" id="CHEBI:46858"/>
        <dbReference type="ChEBI" id="CHEBI:58339"/>
        <dbReference type="ChEBI" id="CHEBI:58343"/>
        <dbReference type="ChEBI" id="CHEBI:65286"/>
        <dbReference type="EC" id="2.8.2.20"/>
    </reaction>
</comment>
<dbReference type="GO" id="GO:0008476">
    <property type="term" value="F:protein-tyrosine sulfotransferase activity"/>
    <property type="evidence" value="ECO:0007669"/>
    <property type="project" value="UniProtKB-EC"/>
</dbReference>
<dbReference type="VEuPathDB" id="AmoebaDB:ACA1_364330"/>
<dbReference type="RefSeq" id="XP_004335920.1">
    <property type="nucleotide sequence ID" value="XM_004335872.1"/>
</dbReference>
<dbReference type="Pfam" id="PF13469">
    <property type="entry name" value="Sulfotransfer_3"/>
    <property type="match status" value="1"/>
</dbReference>
<dbReference type="InterPro" id="IPR026634">
    <property type="entry name" value="TPST-like"/>
</dbReference>
<dbReference type="PANTHER" id="PTHR12788:SF8">
    <property type="entry name" value="PROTEIN-TYROSINE SULFOTRANSFERASE"/>
    <property type="match status" value="1"/>
</dbReference>
<accession>L8GLJ3</accession>
<dbReference type="AlphaFoldDB" id="L8GLJ3"/>
<sequence>MESNAAPTNSVVETPDFSSVRTFILFVGYPRSGHSLIGSIMDAHPNIIIAHEYDVVGKLESYMSDDGRERLYNDLFQDSKAMAFREGGRQHNNYNYAVPGQWQGTYRDRLEIIGDKKGGTTAAILARKPEELNRVRDLVKVPIKLIHVIRNPFDAMATHTKRKGDTSSDSEWFRKFMQSGLERHSLLTVIANDDNHRFEAQTATVGALKQRASEYPMFDLRSDEDMITDPQGTLKRLFDFLEVPHTDEFIATCASIVYAKPHKSRHEFEWRDEEKKQIADLIAKTEWFSGYSFDS</sequence>